<feature type="domain" description="Protein kinase" evidence="3">
    <location>
        <begin position="1007"/>
        <end position="1344"/>
    </location>
</feature>
<dbReference type="PROSITE" id="PS50011">
    <property type="entry name" value="PROTEIN_KINASE_DOM"/>
    <property type="match status" value="1"/>
</dbReference>
<accession>A0ABQ9WPY5</accession>
<keyword evidence="5" id="KW-1185">Reference proteome</keyword>
<dbReference type="InterPro" id="IPR001245">
    <property type="entry name" value="Ser-Thr/Tyr_kinase_cat_dom"/>
</dbReference>
<evidence type="ECO:0000256" key="2">
    <source>
        <dbReference type="SAM" id="Phobius"/>
    </source>
</evidence>
<evidence type="ECO:0000259" key="3">
    <source>
        <dbReference type="PROSITE" id="PS50011"/>
    </source>
</evidence>
<comment type="caution">
    <text evidence="4">The sequence shown here is derived from an EMBL/GenBank/DDBJ whole genome shotgun (WGS) entry which is preliminary data.</text>
</comment>
<gene>
    <name evidence="4" type="ORF">BLNAU_23552</name>
</gene>
<dbReference type="Pfam" id="PF07714">
    <property type="entry name" value="PK_Tyr_Ser-Thr"/>
    <property type="match status" value="1"/>
</dbReference>
<dbReference type="SUPFAM" id="SSF51126">
    <property type="entry name" value="Pectin lyase-like"/>
    <property type="match status" value="1"/>
</dbReference>
<dbReference type="Gene3D" id="1.10.510.10">
    <property type="entry name" value="Transferase(Phosphotransferase) domain 1"/>
    <property type="match status" value="1"/>
</dbReference>
<keyword evidence="2" id="KW-0472">Membrane</keyword>
<dbReference type="InterPro" id="IPR051681">
    <property type="entry name" value="Ser/Thr_Kinases-Pseudokinases"/>
</dbReference>
<dbReference type="SUPFAM" id="SSF56112">
    <property type="entry name" value="Protein kinase-like (PK-like)"/>
    <property type="match status" value="1"/>
</dbReference>
<evidence type="ECO:0000313" key="4">
    <source>
        <dbReference type="EMBL" id="KAK2941540.1"/>
    </source>
</evidence>
<keyword evidence="2" id="KW-0812">Transmembrane</keyword>
<sequence length="1361" mass="147813">MGVGSKIPGSFGQFSFSDSLLIFETAKLTIILLRNEMKGVRVWKNIGPAVQKRGQPILAKLRDEGISDEIELDIRCDYFDDSEHRSDRFEALQINHDHEITPTLSESHSTLHNGNRTPNHQLRLDRSLCIMIVVPLILCVYQHSLATSSNSHQPHKTAVNLNTESSPIDLESILGKEWNTVGSQSNEIVVLSIAEGTYIGRDIKIAHRSLDLTGKESILQNGPGTRIVPLYESDNTRNQNVETCMFSLTNSTLSLKWMDISLINNSAEGREPRNEARSPRLAVVSSSMLTISSSRIEVSPWTSAIVISGSALEESGRESSVVISKSLMWNDVGSMRGVVETSSFSSIGGSISVSIVGCSFDSSQILGNDGIGLSLTQSARKNVESVGRLSSSLIGCSFVNMSSIGSSHQSRLRHLDQKMLGCVVSLTSSHLSGSTIRDVNTVWSVLCSNSSFSSLLSSPNTNTDTNEEPSFTLNGSAGVFEDGKSYSFNQNSGTAASSVTFSHCHFTSPKYQSGSRPLTFDNYPGSLTLLSNSFTNTVQTFGAGGAVYINPHLTVPSSIVRVESCNFTDCSARWYGGSLYLYSNATVTLTGCRSVGCSATVHAASSGGGMYIALYNSLGSTVSDMSFKDCWTGGKGGGSYVYALCPLSLTDCEFINCKTTNPPTFDSTGGGLCAMTLSSTLTMEGCQFIDCSSNLKGRAVVGDVGGFVITTSPISLNNVLFVGINKEDTPTDSSTEQSTANNVQFADFEIRDVYNLNPTDISISDCYTTTTPNSVGMYARVFDYDTSILTYTRVDHDAFNKMGPYLTEQVEAKLDSLYEVRLKETEKSAELTGELQFVNGVGSLLPSSNLNLKFSTAYTITSIVGVVPSSSSESNAIPITAEAWAFNLAATPDFVSFTTPDTPPCLTGTTAYLLSKEPEYSYIVVVFNDTVRGSLDIVVEERGKDVTITVEMNESAKTGESDKFVVVGDSRFLTHDTTYTIKSIVPTEGNESTTTPVLMIDSISFHIPKSSYVPPGKDDKKTMSPETKKLLSWLLPLVGCLLIALVLAIIVIVLLRRRQQKSTEPAQNEMEPQEQIDVEKVEEFGVDCSNGVIRTDDNHASSLNSGKENRPDNETEKQDPSQFGEVMVCNGDFAISTARMDSTLYSVLHKEHRDVWKRGVGLQIVNGLKHVVAHRGWSDVLTRLSSHWILIDGSGNVQLKLQMTREEAELEAAFAQMQNPQPPPNLEQDMNQPAEMTQAAHTEKSGMDGLRWRAPEVVLAGGVVGQVDGSKASVFSLGLILWEIETGQVPFGELDAVNAQRQSGTGIGPKMESLENEEFISLIHRCVSVDPNHRPTLSEIEEFLSSHPDETRVGSGMEMKE</sequence>
<dbReference type="InterPro" id="IPR011050">
    <property type="entry name" value="Pectin_lyase_fold/virulence"/>
</dbReference>
<dbReference type="CDD" id="cd12087">
    <property type="entry name" value="TM_EGFR-like"/>
    <property type="match status" value="1"/>
</dbReference>
<dbReference type="InterPro" id="IPR011009">
    <property type="entry name" value="Kinase-like_dom_sf"/>
</dbReference>
<name>A0ABQ9WPY5_9EUKA</name>
<organism evidence="4 5">
    <name type="scientific">Blattamonas nauphoetae</name>
    <dbReference type="NCBI Taxonomy" id="2049346"/>
    <lineage>
        <taxon>Eukaryota</taxon>
        <taxon>Metamonada</taxon>
        <taxon>Preaxostyla</taxon>
        <taxon>Oxymonadida</taxon>
        <taxon>Blattamonas</taxon>
    </lineage>
</organism>
<reference evidence="4 5" key="1">
    <citation type="journal article" date="2022" name="bioRxiv">
        <title>Genomics of Preaxostyla Flagellates Illuminates Evolutionary Transitions and the Path Towards Mitochondrial Loss.</title>
        <authorList>
            <person name="Novak L.V.F."/>
            <person name="Treitli S.C."/>
            <person name="Pyrih J."/>
            <person name="Halakuc P."/>
            <person name="Pipaliya S.V."/>
            <person name="Vacek V."/>
            <person name="Brzon O."/>
            <person name="Soukal P."/>
            <person name="Eme L."/>
            <person name="Dacks J.B."/>
            <person name="Karnkowska A."/>
            <person name="Elias M."/>
            <person name="Hampl V."/>
        </authorList>
    </citation>
    <scope>NUCLEOTIDE SEQUENCE [LARGE SCALE GENOMIC DNA]</scope>
    <source>
        <strain evidence="4">NAU3</strain>
        <tissue evidence="4">Gut</tissue>
    </source>
</reference>
<dbReference type="PANTHER" id="PTHR44329">
    <property type="entry name" value="SERINE/THREONINE-PROTEIN KINASE TNNI3K-RELATED"/>
    <property type="match status" value="1"/>
</dbReference>
<proteinExistence type="predicted"/>
<dbReference type="SMART" id="SM00220">
    <property type="entry name" value="S_TKc"/>
    <property type="match status" value="1"/>
</dbReference>
<dbReference type="InterPro" id="IPR000719">
    <property type="entry name" value="Prot_kinase_dom"/>
</dbReference>
<evidence type="ECO:0000313" key="5">
    <source>
        <dbReference type="Proteomes" id="UP001281761"/>
    </source>
</evidence>
<keyword evidence="2" id="KW-1133">Transmembrane helix</keyword>
<feature type="region of interest" description="Disordered" evidence="1">
    <location>
        <begin position="1092"/>
        <end position="1122"/>
    </location>
</feature>
<feature type="transmembrane region" description="Helical" evidence="2">
    <location>
        <begin position="1030"/>
        <end position="1055"/>
    </location>
</feature>
<evidence type="ECO:0000256" key="1">
    <source>
        <dbReference type="SAM" id="MobiDB-lite"/>
    </source>
</evidence>
<dbReference type="EMBL" id="JARBJD010000492">
    <property type="protein sequence ID" value="KAK2941540.1"/>
    <property type="molecule type" value="Genomic_DNA"/>
</dbReference>
<protein>
    <recommendedName>
        <fullName evidence="3">Protein kinase domain-containing protein</fullName>
    </recommendedName>
</protein>
<dbReference type="Proteomes" id="UP001281761">
    <property type="component" value="Unassembled WGS sequence"/>
</dbReference>
<feature type="compositionally biased region" description="Basic and acidic residues" evidence="1">
    <location>
        <begin position="1107"/>
        <end position="1119"/>
    </location>
</feature>